<organism evidence="1 2">
    <name type="scientific">Romanomermis culicivorax</name>
    <name type="common">Nematode worm</name>
    <dbReference type="NCBI Taxonomy" id="13658"/>
    <lineage>
        <taxon>Eukaryota</taxon>
        <taxon>Metazoa</taxon>
        <taxon>Ecdysozoa</taxon>
        <taxon>Nematoda</taxon>
        <taxon>Enoplea</taxon>
        <taxon>Dorylaimia</taxon>
        <taxon>Mermithida</taxon>
        <taxon>Mermithoidea</taxon>
        <taxon>Mermithidae</taxon>
        <taxon>Romanomermis</taxon>
    </lineage>
</organism>
<reference evidence="2" key="1">
    <citation type="submission" date="2022-11" db="UniProtKB">
        <authorList>
            <consortium name="WormBaseParasite"/>
        </authorList>
    </citation>
    <scope>IDENTIFICATION</scope>
</reference>
<dbReference type="AlphaFoldDB" id="A0A915J385"/>
<name>A0A915J385_ROMCU</name>
<dbReference type="Proteomes" id="UP000887565">
    <property type="component" value="Unplaced"/>
</dbReference>
<evidence type="ECO:0000313" key="1">
    <source>
        <dbReference type="Proteomes" id="UP000887565"/>
    </source>
</evidence>
<dbReference type="WBParaSite" id="nRc.2.0.1.t20866-RA">
    <property type="protein sequence ID" value="nRc.2.0.1.t20866-RA"/>
    <property type="gene ID" value="nRc.2.0.1.g20866"/>
</dbReference>
<keyword evidence="1" id="KW-1185">Reference proteome</keyword>
<protein>
    <submittedName>
        <fullName evidence="2">Uncharacterized protein</fullName>
    </submittedName>
</protein>
<evidence type="ECO:0000313" key="2">
    <source>
        <dbReference type="WBParaSite" id="nRc.2.0.1.t20866-RA"/>
    </source>
</evidence>
<sequence>MKEAGGDSLYLNIITGVAWHKVKGQESGGVGMVVELGRWRCWDRKVAVLGQESGRVGTVAVLEQWPSWGTITGMSP</sequence>
<accession>A0A915J385</accession>
<proteinExistence type="predicted"/>